<sequence length="54" mass="5812">MAKLQSSMGARDYCTVEKAMQVWHVPETPSAVENFGCIGPRVLGLIMGIGSQCL</sequence>
<proteinExistence type="predicted"/>
<gene>
    <name evidence="1" type="ORF">ES332_A12G101500v1</name>
</gene>
<evidence type="ECO:0000313" key="1">
    <source>
        <dbReference type="EMBL" id="TYH95373.1"/>
    </source>
</evidence>
<protein>
    <submittedName>
        <fullName evidence="1">Uncharacterized protein</fullName>
    </submittedName>
</protein>
<dbReference type="EMBL" id="CM017621">
    <property type="protein sequence ID" value="TYH95373.1"/>
    <property type="molecule type" value="Genomic_DNA"/>
</dbReference>
<accession>A0A5D2MV25</accession>
<dbReference type="Proteomes" id="UP000322667">
    <property type="component" value="Chromosome A12"/>
</dbReference>
<organism evidence="1 2">
    <name type="scientific">Gossypium tomentosum</name>
    <name type="common">Hawaiian cotton</name>
    <name type="synonym">Gossypium sandvicense</name>
    <dbReference type="NCBI Taxonomy" id="34277"/>
    <lineage>
        <taxon>Eukaryota</taxon>
        <taxon>Viridiplantae</taxon>
        <taxon>Streptophyta</taxon>
        <taxon>Embryophyta</taxon>
        <taxon>Tracheophyta</taxon>
        <taxon>Spermatophyta</taxon>
        <taxon>Magnoliopsida</taxon>
        <taxon>eudicotyledons</taxon>
        <taxon>Gunneridae</taxon>
        <taxon>Pentapetalae</taxon>
        <taxon>rosids</taxon>
        <taxon>malvids</taxon>
        <taxon>Malvales</taxon>
        <taxon>Malvaceae</taxon>
        <taxon>Malvoideae</taxon>
        <taxon>Gossypium</taxon>
    </lineage>
</organism>
<dbReference type="AlphaFoldDB" id="A0A5D2MV25"/>
<keyword evidence="2" id="KW-1185">Reference proteome</keyword>
<evidence type="ECO:0000313" key="2">
    <source>
        <dbReference type="Proteomes" id="UP000322667"/>
    </source>
</evidence>
<reference evidence="1 2" key="1">
    <citation type="submission" date="2019-07" db="EMBL/GenBank/DDBJ databases">
        <title>WGS assembly of Gossypium tomentosum.</title>
        <authorList>
            <person name="Chen Z.J."/>
            <person name="Sreedasyam A."/>
            <person name="Ando A."/>
            <person name="Song Q."/>
            <person name="De L."/>
            <person name="Hulse-Kemp A."/>
            <person name="Ding M."/>
            <person name="Ye W."/>
            <person name="Kirkbride R."/>
            <person name="Jenkins J."/>
            <person name="Plott C."/>
            <person name="Lovell J."/>
            <person name="Lin Y.-M."/>
            <person name="Vaughn R."/>
            <person name="Liu B."/>
            <person name="Li W."/>
            <person name="Simpson S."/>
            <person name="Scheffler B."/>
            <person name="Saski C."/>
            <person name="Grover C."/>
            <person name="Hu G."/>
            <person name="Conover J."/>
            <person name="Carlson J."/>
            <person name="Shu S."/>
            <person name="Boston L."/>
            <person name="Williams M."/>
            <person name="Peterson D."/>
            <person name="Mcgee K."/>
            <person name="Jones D."/>
            <person name="Wendel J."/>
            <person name="Stelly D."/>
            <person name="Grimwood J."/>
            <person name="Schmutz J."/>
        </authorList>
    </citation>
    <scope>NUCLEOTIDE SEQUENCE [LARGE SCALE GENOMIC DNA]</scope>
    <source>
        <strain evidence="1">7179.01</strain>
    </source>
</reference>
<name>A0A5D2MV25_GOSTO</name>